<reference evidence="3 4" key="1">
    <citation type="submission" date="2016-11" db="EMBL/GenBank/DDBJ databases">
        <authorList>
            <person name="Jaros S."/>
            <person name="Januszkiewicz K."/>
            <person name="Wedrychowicz H."/>
        </authorList>
    </citation>
    <scope>NUCLEOTIDE SEQUENCE [LARGE SCALE GENOMIC DNA]</scope>
    <source>
        <strain evidence="3 4">CGMCC 1.10681</strain>
    </source>
</reference>
<evidence type="ECO:0000313" key="3">
    <source>
        <dbReference type="EMBL" id="SHN07203.1"/>
    </source>
</evidence>
<accession>A0A1M7NTH4</accession>
<dbReference type="EMBL" id="FRCZ01000003">
    <property type="protein sequence ID" value="SHN07203.1"/>
    <property type="molecule type" value="Genomic_DNA"/>
</dbReference>
<keyword evidence="1" id="KW-0175">Coiled coil</keyword>
<dbReference type="Proteomes" id="UP000184184">
    <property type="component" value="Unassembled WGS sequence"/>
</dbReference>
<feature type="region of interest" description="Disordered" evidence="2">
    <location>
        <begin position="70"/>
        <end position="133"/>
    </location>
</feature>
<organism evidence="3 4">
    <name type="scientific">Gracilibacillus kekensis</name>
    <dbReference type="NCBI Taxonomy" id="1027249"/>
    <lineage>
        <taxon>Bacteria</taxon>
        <taxon>Bacillati</taxon>
        <taxon>Bacillota</taxon>
        <taxon>Bacilli</taxon>
        <taxon>Bacillales</taxon>
        <taxon>Bacillaceae</taxon>
        <taxon>Gracilibacillus</taxon>
    </lineage>
</organism>
<evidence type="ECO:0000313" key="4">
    <source>
        <dbReference type="Proteomes" id="UP000184184"/>
    </source>
</evidence>
<keyword evidence="4" id="KW-1185">Reference proteome</keyword>
<proteinExistence type="predicted"/>
<name>A0A1M7NTH4_9BACI</name>
<feature type="coiled-coil region" evidence="1">
    <location>
        <begin position="3"/>
        <end position="67"/>
    </location>
</feature>
<dbReference type="RefSeq" id="WP_073201472.1">
    <property type="nucleotide sequence ID" value="NZ_FRCZ01000003.1"/>
</dbReference>
<dbReference type="OrthoDB" id="2969835at2"/>
<gene>
    <name evidence="3" type="ORF">SAMN05216179_1747</name>
</gene>
<protein>
    <submittedName>
        <fullName evidence="3">Uncharacterized protein</fullName>
    </submittedName>
</protein>
<evidence type="ECO:0000256" key="2">
    <source>
        <dbReference type="SAM" id="MobiDB-lite"/>
    </source>
</evidence>
<feature type="compositionally biased region" description="Polar residues" evidence="2">
    <location>
        <begin position="91"/>
        <end position="111"/>
    </location>
</feature>
<evidence type="ECO:0000256" key="1">
    <source>
        <dbReference type="SAM" id="Coils"/>
    </source>
</evidence>
<sequence>MSEENHELDMNNLLEVVSELQQEVRLIKDEIEKLKMKTLIDKLHVFIENTEEQFGNIKKDIDTQKQDIEQIKQSQTKNVSRRPSEYRQLQKMLQSAQQTEATINSMNSTNKLPPAKVEITSIHSSNKRQKRNR</sequence>
<dbReference type="AlphaFoldDB" id="A0A1M7NTH4"/>